<organism evidence="3 4">
    <name type="scientific">Actinosynnema pretiosum</name>
    <dbReference type="NCBI Taxonomy" id="42197"/>
    <lineage>
        <taxon>Bacteria</taxon>
        <taxon>Bacillati</taxon>
        <taxon>Actinomycetota</taxon>
        <taxon>Actinomycetes</taxon>
        <taxon>Pseudonocardiales</taxon>
        <taxon>Pseudonocardiaceae</taxon>
        <taxon>Actinosynnema</taxon>
    </lineage>
</organism>
<protein>
    <submittedName>
        <fullName evidence="3">Uncharacterized protein</fullName>
    </submittedName>
</protein>
<proteinExistence type="predicted"/>
<dbReference type="AlphaFoldDB" id="A0A290Z3Z9"/>
<evidence type="ECO:0000256" key="2">
    <source>
        <dbReference type="SAM" id="SignalP"/>
    </source>
</evidence>
<feature type="chain" id="PRO_5012086934" evidence="2">
    <location>
        <begin position="32"/>
        <end position="63"/>
    </location>
</feature>
<evidence type="ECO:0000313" key="4">
    <source>
        <dbReference type="Proteomes" id="UP000218505"/>
    </source>
</evidence>
<dbReference type="RefSeq" id="WP_096492639.1">
    <property type="nucleotide sequence ID" value="NZ_CP023445.1"/>
</dbReference>
<evidence type="ECO:0000256" key="1">
    <source>
        <dbReference type="SAM" id="MobiDB-lite"/>
    </source>
</evidence>
<feature type="signal peptide" evidence="2">
    <location>
        <begin position="1"/>
        <end position="31"/>
    </location>
</feature>
<feature type="region of interest" description="Disordered" evidence="1">
    <location>
        <begin position="42"/>
        <end position="63"/>
    </location>
</feature>
<dbReference type="EMBL" id="CP023445">
    <property type="protein sequence ID" value="ATE53704.1"/>
    <property type="molecule type" value="Genomic_DNA"/>
</dbReference>
<gene>
    <name evidence="3" type="ORF">CNX65_10715</name>
</gene>
<accession>A0A290Z3Z9</accession>
<dbReference type="Proteomes" id="UP000218505">
    <property type="component" value="Chromosome"/>
</dbReference>
<sequence length="63" mass="6228">MPPNRAVPRLTRAAALLAVGAAPLIAGITSATDGARTLAPEVHDGARPAVDQHAAPSRPAGPS</sequence>
<keyword evidence="2" id="KW-0732">Signal</keyword>
<reference evidence="3" key="1">
    <citation type="submission" date="2017-09" db="EMBL/GenBank/DDBJ databases">
        <title>Complete Genome Sequence of ansamitocin-producing Bacterium Actinosynnema pretiosum X47.</title>
        <authorList>
            <person name="Cao G."/>
            <person name="Zong G."/>
            <person name="Zhong C."/>
            <person name="Fu J."/>
        </authorList>
    </citation>
    <scope>NUCLEOTIDE SEQUENCE [LARGE SCALE GENOMIC DNA]</scope>
    <source>
        <strain evidence="3">X47</strain>
    </source>
</reference>
<evidence type="ECO:0000313" key="3">
    <source>
        <dbReference type="EMBL" id="ATE53704.1"/>
    </source>
</evidence>
<dbReference type="KEGG" id="apre:CNX65_10715"/>
<keyword evidence="4" id="KW-1185">Reference proteome</keyword>
<name>A0A290Z3Z9_9PSEU</name>